<comment type="caution">
    <text evidence="1">The sequence shown here is derived from an EMBL/GenBank/DDBJ whole genome shotgun (WGS) entry which is preliminary data.</text>
</comment>
<gene>
    <name evidence="1" type="ORF">APZ42_025585</name>
</gene>
<dbReference type="OrthoDB" id="25571at2759"/>
<sequence length="121" mass="14240">YGNYVSICHTISFPLLCRGKHIEPTISYHLILRIYWMQFTKKFKIEDTEAHMVTFVGTVAEIESNHTNISYTVRDDSGSIEVVQWIENEWENEHLVITQQIGFLRLGLHSSFKHEFVQQHC</sequence>
<feature type="non-terminal residue" evidence="1">
    <location>
        <position position="1"/>
    </location>
</feature>
<dbReference type="SUPFAM" id="SSF50249">
    <property type="entry name" value="Nucleic acid-binding proteins"/>
    <property type="match status" value="1"/>
</dbReference>
<evidence type="ECO:0000313" key="1">
    <source>
        <dbReference type="EMBL" id="KZS10041.1"/>
    </source>
</evidence>
<name>A0A164SXJ3_9CRUS</name>
<dbReference type="Gene3D" id="2.40.50.140">
    <property type="entry name" value="Nucleic acid-binding proteins"/>
    <property type="match status" value="1"/>
</dbReference>
<protein>
    <submittedName>
        <fullName evidence="1">Replication A 32 kDa subunit-like protein</fullName>
    </submittedName>
</protein>
<dbReference type="EMBL" id="LRGB01001912">
    <property type="protein sequence ID" value="KZS10041.1"/>
    <property type="molecule type" value="Genomic_DNA"/>
</dbReference>
<evidence type="ECO:0000313" key="2">
    <source>
        <dbReference type="Proteomes" id="UP000076858"/>
    </source>
</evidence>
<organism evidence="1 2">
    <name type="scientific">Daphnia magna</name>
    <dbReference type="NCBI Taxonomy" id="35525"/>
    <lineage>
        <taxon>Eukaryota</taxon>
        <taxon>Metazoa</taxon>
        <taxon>Ecdysozoa</taxon>
        <taxon>Arthropoda</taxon>
        <taxon>Crustacea</taxon>
        <taxon>Branchiopoda</taxon>
        <taxon>Diplostraca</taxon>
        <taxon>Cladocera</taxon>
        <taxon>Anomopoda</taxon>
        <taxon>Daphniidae</taxon>
        <taxon>Daphnia</taxon>
    </lineage>
</organism>
<keyword evidence="2" id="KW-1185">Reference proteome</keyword>
<dbReference type="InterPro" id="IPR012340">
    <property type="entry name" value="NA-bd_OB-fold"/>
</dbReference>
<dbReference type="Proteomes" id="UP000076858">
    <property type="component" value="Unassembled WGS sequence"/>
</dbReference>
<dbReference type="AlphaFoldDB" id="A0A164SXJ3"/>
<reference evidence="1 2" key="1">
    <citation type="submission" date="2016-03" db="EMBL/GenBank/DDBJ databases">
        <title>EvidentialGene: Evidence-directed Construction of Genes on Genomes.</title>
        <authorList>
            <person name="Gilbert D.G."/>
            <person name="Choi J.-H."/>
            <person name="Mockaitis K."/>
            <person name="Colbourne J."/>
            <person name="Pfrender M."/>
        </authorList>
    </citation>
    <scope>NUCLEOTIDE SEQUENCE [LARGE SCALE GENOMIC DNA]</scope>
    <source>
        <strain evidence="1 2">Xinb3</strain>
        <tissue evidence="1">Complete organism</tissue>
    </source>
</reference>
<accession>A0A164SXJ3</accession>
<proteinExistence type="predicted"/>